<dbReference type="FunFam" id="3.40.50.300:FF:000589">
    <property type="entry name" value="ABC transporter, ATP-binding subunit"/>
    <property type="match status" value="1"/>
</dbReference>
<proteinExistence type="inferred from homology"/>
<keyword evidence="7" id="KW-0472">Membrane</keyword>
<dbReference type="EMBL" id="LR216287">
    <property type="protein sequence ID" value="VFJ14292.1"/>
    <property type="molecule type" value="Genomic_DNA"/>
</dbReference>
<dbReference type="InterPro" id="IPR027417">
    <property type="entry name" value="P-loop_NTPase"/>
</dbReference>
<keyword evidence="2" id="KW-0813">Transport</keyword>
<dbReference type="PANTHER" id="PTHR42711">
    <property type="entry name" value="ABC TRANSPORTER ATP-BINDING PROTEIN"/>
    <property type="match status" value="1"/>
</dbReference>
<dbReference type="GO" id="GO:1900753">
    <property type="term" value="P:doxorubicin transport"/>
    <property type="evidence" value="ECO:0007669"/>
    <property type="project" value="InterPro"/>
</dbReference>
<dbReference type="InterPro" id="IPR003593">
    <property type="entry name" value="AAA+_ATPase"/>
</dbReference>
<reference evidence="10 11" key="1">
    <citation type="submission" date="2019-02" db="EMBL/GenBank/DDBJ databases">
        <authorList>
            <person name="Lehtovirta-Morley E L."/>
        </authorList>
    </citation>
    <scope>NUCLEOTIDE SEQUENCE [LARGE SCALE GENOMIC DNA]</scope>
    <source>
        <strain evidence="10">NFRAN1</strain>
    </source>
</reference>
<keyword evidence="11" id="KW-1185">Reference proteome</keyword>
<dbReference type="SMART" id="SM00382">
    <property type="entry name" value="AAA"/>
    <property type="match status" value="1"/>
</dbReference>
<keyword evidence="3" id="KW-1003">Cell membrane</keyword>
<comment type="similarity">
    <text evidence="8">Belongs to the ABC transporter superfamily. Drug exporter-1 (DrugE1) (TC 3.A.1.105) family.</text>
</comment>
<sequence length="358" mass="39690">MSFARDKSDYKVVKMSNKSKKKENSDRLLVDSMSIENAVSVRGLKKSFKNITVLDGIDFDIQKGTVLALLGPNGAGKTTTVHILSTLLLPDSGVVKINNFDVVKDANKVRSLIGLTGQYAALDEYLTARENLQMIGRLYRLSHKDIDKRTNELLELFDLVHASNRAVKTYSGGMRRRLDLAVSLIASPPILFLDEPTTGLDPHSRLIMWNIIKQLVSSGTTVLLTTQDMDEADHLADKIIVMNGGKIIAEGTSEELKLLVGSERLEITVSNNDDFDRATTVIQEENLRIDKASRKLSFATKGGVRKLKQVLSRLDEAKIEVENISFRSPTLDDVFLTLTGHMTSTEDEDNKANGAMMH</sequence>
<evidence type="ECO:0000256" key="2">
    <source>
        <dbReference type="ARBA" id="ARBA00022448"/>
    </source>
</evidence>
<evidence type="ECO:0000256" key="3">
    <source>
        <dbReference type="ARBA" id="ARBA00022475"/>
    </source>
</evidence>
<feature type="domain" description="ABC transporter" evidence="9">
    <location>
        <begin position="39"/>
        <end position="269"/>
    </location>
</feature>
<dbReference type="EC" id="3.6.3.-" evidence="10"/>
<evidence type="ECO:0000256" key="8">
    <source>
        <dbReference type="ARBA" id="ARBA00049985"/>
    </source>
</evidence>
<dbReference type="GO" id="GO:0043215">
    <property type="term" value="P:daunorubicin transport"/>
    <property type="evidence" value="ECO:0007669"/>
    <property type="project" value="InterPro"/>
</dbReference>
<dbReference type="InterPro" id="IPR050763">
    <property type="entry name" value="ABC_transporter_ATP-binding"/>
</dbReference>
<dbReference type="Proteomes" id="UP000294299">
    <property type="component" value="Chromosome NFRAN"/>
</dbReference>
<dbReference type="NCBIfam" id="TIGR01188">
    <property type="entry name" value="drrA"/>
    <property type="match status" value="1"/>
</dbReference>
<dbReference type="Pfam" id="PF00005">
    <property type="entry name" value="ABC_tran"/>
    <property type="match status" value="1"/>
</dbReference>
<gene>
    <name evidence="10" type="primary">drrA</name>
    <name evidence="10" type="ORF">NFRAN_1970</name>
</gene>
<dbReference type="PROSITE" id="PS50893">
    <property type="entry name" value="ABC_TRANSPORTER_2"/>
    <property type="match status" value="1"/>
</dbReference>
<evidence type="ECO:0000256" key="5">
    <source>
        <dbReference type="ARBA" id="ARBA00022840"/>
    </source>
</evidence>
<dbReference type="Gene3D" id="3.40.50.300">
    <property type="entry name" value="P-loop containing nucleotide triphosphate hydrolases"/>
    <property type="match status" value="1"/>
</dbReference>
<evidence type="ECO:0000313" key="10">
    <source>
        <dbReference type="EMBL" id="VFJ14292.1"/>
    </source>
</evidence>
<evidence type="ECO:0000256" key="1">
    <source>
        <dbReference type="ARBA" id="ARBA00004413"/>
    </source>
</evidence>
<organism evidence="10 11">
    <name type="scientific">Candidatus Nitrosocosmicus franklandianus</name>
    <dbReference type="NCBI Taxonomy" id="1798806"/>
    <lineage>
        <taxon>Archaea</taxon>
        <taxon>Nitrososphaerota</taxon>
        <taxon>Nitrososphaeria</taxon>
        <taxon>Nitrososphaerales</taxon>
        <taxon>Nitrososphaeraceae</taxon>
        <taxon>Candidatus Nitrosocosmicus</taxon>
    </lineage>
</organism>
<evidence type="ECO:0000259" key="9">
    <source>
        <dbReference type="PROSITE" id="PS50893"/>
    </source>
</evidence>
<dbReference type="KEGG" id="nfn:NFRAN_1970"/>
<accession>A0A484IF94</accession>
<name>A0A484IF94_9ARCH</name>
<dbReference type="SUPFAM" id="SSF52540">
    <property type="entry name" value="P-loop containing nucleoside triphosphate hydrolases"/>
    <property type="match status" value="1"/>
</dbReference>
<dbReference type="GO" id="GO:0005524">
    <property type="term" value="F:ATP binding"/>
    <property type="evidence" value="ECO:0007669"/>
    <property type="project" value="UniProtKB-KW"/>
</dbReference>
<keyword evidence="4" id="KW-0547">Nucleotide-binding</keyword>
<dbReference type="OrthoDB" id="31298at2157"/>
<keyword evidence="5 10" id="KW-0067">ATP-binding</keyword>
<dbReference type="InterPro" id="IPR017871">
    <property type="entry name" value="ABC_transporter-like_CS"/>
</dbReference>
<dbReference type="InterPro" id="IPR003439">
    <property type="entry name" value="ABC_transporter-like_ATP-bd"/>
</dbReference>
<comment type="subcellular location">
    <subcellularLocation>
        <location evidence="1">Cell membrane</location>
        <topology evidence="1">Peripheral membrane protein</topology>
        <orientation evidence="1">Cytoplasmic side</orientation>
    </subcellularLocation>
</comment>
<evidence type="ECO:0000256" key="6">
    <source>
        <dbReference type="ARBA" id="ARBA00022967"/>
    </source>
</evidence>
<dbReference type="Pfam" id="PF13732">
    <property type="entry name" value="DrrA1-3_C"/>
    <property type="match status" value="1"/>
</dbReference>
<protein>
    <submittedName>
        <fullName evidence="10">Daunorubicin/doxorubicin resistance ATP-binding protein DrrA</fullName>
        <ecNumber evidence="10">3.6.3.-</ecNumber>
    </submittedName>
</protein>
<keyword evidence="10" id="KW-0378">Hydrolase</keyword>
<dbReference type="GO" id="GO:0005886">
    <property type="term" value="C:plasma membrane"/>
    <property type="evidence" value="ECO:0007669"/>
    <property type="project" value="UniProtKB-SubCell"/>
</dbReference>
<evidence type="ECO:0000256" key="4">
    <source>
        <dbReference type="ARBA" id="ARBA00022741"/>
    </source>
</evidence>
<dbReference type="PANTHER" id="PTHR42711:SF19">
    <property type="entry name" value="DOXORUBICIN RESISTANCE ATP-BINDING PROTEIN DRRA"/>
    <property type="match status" value="1"/>
</dbReference>
<evidence type="ECO:0000256" key="7">
    <source>
        <dbReference type="ARBA" id="ARBA00023136"/>
    </source>
</evidence>
<dbReference type="AlphaFoldDB" id="A0A484IF94"/>
<dbReference type="GO" id="GO:0016887">
    <property type="term" value="F:ATP hydrolysis activity"/>
    <property type="evidence" value="ECO:0007669"/>
    <property type="project" value="InterPro"/>
</dbReference>
<dbReference type="InterPro" id="IPR025302">
    <property type="entry name" value="DrrA1/2-like_C"/>
</dbReference>
<evidence type="ECO:0000313" key="11">
    <source>
        <dbReference type="Proteomes" id="UP000294299"/>
    </source>
</evidence>
<keyword evidence="6" id="KW-1278">Translocase</keyword>
<dbReference type="InterPro" id="IPR005894">
    <property type="entry name" value="DrrA"/>
</dbReference>
<dbReference type="PROSITE" id="PS00211">
    <property type="entry name" value="ABC_TRANSPORTER_1"/>
    <property type="match status" value="1"/>
</dbReference>